<organism evidence="5 6">
    <name type="scientific">Microbacterium aurum</name>
    <dbReference type="NCBI Taxonomy" id="36805"/>
    <lineage>
        <taxon>Bacteria</taxon>
        <taxon>Bacillati</taxon>
        <taxon>Actinomycetota</taxon>
        <taxon>Actinomycetes</taxon>
        <taxon>Micrococcales</taxon>
        <taxon>Microbacteriaceae</taxon>
        <taxon>Microbacterium</taxon>
    </lineage>
</organism>
<proteinExistence type="inferred from homology"/>
<feature type="domain" description="Glycosyl transferase family 1" evidence="4">
    <location>
        <begin position="180"/>
        <end position="349"/>
    </location>
</feature>
<dbReference type="Pfam" id="PF00534">
    <property type="entry name" value="Glycos_transf_1"/>
    <property type="match status" value="1"/>
</dbReference>
<dbReference type="KEGG" id="maur:BOH66_13870"/>
<evidence type="ECO:0000259" key="4">
    <source>
        <dbReference type="Pfam" id="PF00534"/>
    </source>
</evidence>
<sequence length="392" mass="41616">MLRLLDAVDRDRFALSVVTFAEGALVDALRVRGVEVEVLAAGAVTRVTRDEAGSAASVARHGVATLRLAGALRRHVVGVQADLVVANSLKAAVVVSVAAFLSRRSWVWHLHDRLASDYLPAPVVVVLRMVAVVGPRAIVANSRATAATAGRGARRRVRVAYPGLPAAAFRGALGRRRGAVGIVGRISATKGQREFLEAAEAVALRHPRIPFRIVGAALFEDAAVEQALRSELAASPIGDRVEFTGWVDDVPRQLRRLRVLVHASPVPEPFGQVVVEAMAAGVPVIATDAGGVPEILAPNAASDPIADGVRRTHTGILVPPGDPGALARAIEWVLTHPREVSYMVARARQDAQYRFTIAQTAVAVQEAWTNAVRGRGARRPCEIRSHGGTTAR</sequence>
<protein>
    <recommendedName>
        <fullName evidence="4">Glycosyl transferase family 1 domain-containing protein</fullName>
    </recommendedName>
</protein>
<dbReference type="Gene3D" id="3.40.50.2000">
    <property type="entry name" value="Glycogen Phosphorylase B"/>
    <property type="match status" value="2"/>
</dbReference>
<dbReference type="STRING" id="36805.BOH66_13870"/>
<evidence type="ECO:0000256" key="2">
    <source>
        <dbReference type="ARBA" id="ARBA00022676"/>
    </source>
</evidence>
<evidence type="ECO:0000256" key="1">
    <source>
        <dbReference type="ARBA" id="ARBA00009481"/>
    </source>
</evidence>
<dbReference type="AlphaFoldDB" id="A0A1P8UAR1"/>
<dbReference type="GO" id="GO:0016757">
    <property type="term" value="F:glycosyltransferase activity"/>
    <property type="evidence" value="ECO:0007669"/>
    <property type="project" value="UniProtKB-KW"/>
</dbReference>
<dbReference type="CDD" id="cd03801">
    <property type="entry name" value="GT4_PimA-like"/>
    <property type="match status" value="1"/>
</dbReference>
<accession>A0A1P8UAR1</accession>
<name>A0A1P8UAR1_9MICO</name>
<dbReference type="EMBL" id="CP018762">
    <property type="protein sequence ID" value="APZ35212.1"/>
    <property type="molecule type" value="Genomic_DNA"/>
</dbReference>
<dbReference type="PANTHER" id="PTHR12526:SF640">
    <property type="entry name" value="COLANIC ACID BIOSYNTHESIS GLYCOSYLTRANSFERASE WCAL-RELATED"/>
    <property type="match status" value="1"/>
</dbReference>
<evidence type="ECO:0000313" key="6">
    <source>
        <dbReference type="Proteomes" id="UP000187185"/>
    </source>
</evidence>
<keyword evidence="2" id="KW-0328">Glycosyltransferase</keyword>
<dbReference type="Proteomes" id="UP000187185">
    <property type="component" value="Chromosome"/>
</dbReference>
<dbReference type="InterPro" id="IPR001296">
    <property type="entry name" value="Glyco_trans_1"/>
</dbReference>
<gene>
    <name evidence="5" type="ORF">BOH66_13870</name>
</gene>
<evidence type="ECO:0000313" key="5">
    <source>
        <dbReference type="EMBL" id="APZ35212.1"/>
    </source>
</evidence>
<reference evidence="5 6" key="1">
    <citation type="submission" date="2016-12" db="EMBL/GenBank/DDBJ databases">
        <title>Complete genome sequence of Microbacterium aurum KACC 15219.</title>
        <authorList>
            <person name="Jung Y."/>
            <person name="Shin J.-H."/>
            <person name="Lee Y.-J."/>
            <person name="Yi H."/>
            <person name="Bahn Y.-S."/>
            <person name="Kim J.F."/>
            <person name="Lee D.-W."/>
        </authorList>
    </citation>
    <scope>NUCLEOTIDE SEQUENCE [LARGE SCALE GENOMIC DNA]</scope>
    <source>
        <strain evidence="5 6">KACC 15219</strain>
    </source>
</reference>
<evidence type="ECO:0000256" key="3">
    <source>
        <dbReference type="ARBA" id="ARBA00022679"/>
    </source>
</evidence>
<keyword evidence="6" id="KW-1185">Reference proteome</keyword>
<comment type="similarity">
    <text evidence="1">Belongs to the glycosyltransferase group 1 family. Glycosyltransferase 4 subfamily.</text>
</comment>
<dbReference type="SUPFAM" id="SSF53756">
    <property type="entry name" value="UDP-Glycosyltransferase/glycogen phosphorylase"/>
    <property type="match status" value="1"/>
</dbReference>
<keyword evidence="3" id="KW-0808">Transferase</keyword>
<dbReference type="PANTHER" id="PTHR12526">
    <property type="entry name" value="GLYCOSYLTRANSFERASE"/>
    <property type="match status" value="1"/>
</dbReference>